<dbReference type="Proteomes" id="UP001159405">
    <property type="component" value="Unassembled WGS sequence"/>
</dbReference>
<feature type="region of interest" description="Disordered" evidence="6">
    <location>
        <begin position="1"/>
        <end position="22"/>
    </location>
</feature>
<sequence length="625" mass="69237">MNFNSESDPAQAADKKPLSALSVSESQKLNTDLLESIAKCMQVQNSLYRLVLLKLHSRVKDAGETCSREFDSKEVELHEASSAAISGMNVKDSPDPAIVKSPDAEEGLDLSFNDPTKKPNIKSLDGNDKNVGKRGADVMITASNNGNLKDISGISPKAPKLESLEGPLSSFNREGKKGLSDTSGFSSLDGTGATLNDTPEALLGNQKGGPKDASKTLLNELAQPLQALIRCTQIQRSLFHKLIQVNAITSNDGTALSSDLYSEELVNMVSVQSKLEDIAFKKKMECSYARNPYTNHQLRQATSEDVVQHISRNENSFNMVTNGGDADNVRELPHGRGKLKTVTGEVVYNGEWCKGKRHGKGECLILSLHGINNAVLEHGFYTGGWKNNMRHGSGKMMFSSGAVYEGQWQFDRMTGYGTLKLPDGTIQQGTRKDGSLQGCAVFTWPHGTTEYREFDGSGKAPASCRTIEKEVADNLLQKNVVRRQLLDLRECVTELRDEKLRLTEELNAQKVIYDELVNKVYTSVFEIRESFREQQKRNDQKLIEELNKASDEVKTTQRELEEAKGGLLCQICFERRRDCIILPCAHLLYCRQCVSEHKRRGDSRGCPACRGPINCELQCNINHPS</sequence>
<keyword evidence="5" id="KW-0175">Coiled coil</keyword>
<evidence type="ECO:0000256" key="5">
    <source>
        <dbReference type="SAM" id="Coils"/>
    </source>
</evidence>
<evidence type="ECO:0000256" key="1">
    <source>
        <dbReference type="ARBA" id="ARBA00022737"/>
    </source>
</evidence>
<dbReference type="EMBL" id="CALNXK010000042">
    <property type="protein sequence ID" value="CAH3126390.1"/>
    <property type="molecule type" value="Genomic_DNA"/>
</dbReference>
<dbReference type="InterPro" id="IPR013083">
    <property type="entry name" value="Znf_RING/FYVE/PHD"/>
</dbReference>
<dbReference type="PANTHER" id="PTHR43215">
    <property type="entry name" value="RADIAL SPOKE HEAD 1 HOMOLOG"/>
    <property type="match status" value="1"/>
</dbReference>
<dbReference type="SUPFAM" id="SSF57850">
    <property type="entry name" value="RING/U-box"/>
    <property type="match status" value="1"/>
</dbReference>
<evidence type="ECO:0000313" key="8">
    <source>
        <dbReference type="EMBL" id="CAH3126390.1"/>
    </source>
</evidence>
<keyword evidence="2 4" id="KW-0479">Metal-binding</keyword>
<organism evidence="8 9">
    <name type="scientific">Porites lobata</name>
    <dbReference type="NCBI Taxonomy" id="104759"/>
    <lineage>
        <taxon>Eukaryota</taxon>
        <taxon>Metazoa</taxon>
        <taxon>Cnidaria</taxon>
        <taxon>Anthozoa</taxon>
        <taxon>Hexacorallia</taxon>
        <taxon>Scleractinia</taxon>
        <taxon>Fungiina</taxon>
        <taxon>Poritidae</taxon>
        <taxon>Porites</taxon>
    </lineage>
</organism>
<reference evidence="8 9" key="1">
    <citation type="submission" date="2022-05" db="EMBL/GenBank/DDBJ databases">
        <authorList>
            <consortium name="Genoscope - CEA"/>
            <person name="William W."/>
        </authorList>
    </citation>
    <scope>NUCLEOTIDE SEQUENCE [LARGE SCALE GENOMIC DNA]</scope>
</reference>
<dbReference type="Gene3D" id="3.30.40.10">
    <property type="entry name" value="Zinc/RING finger domain, C3HC4 (zinc finger)"/>
    <property type="match status" value="1"/>
</dbReference>
<feature type="region of interest" description="Disordered" evidence="6">
    <location>
        <begin position="151"/>
        <end position="191"/>
    </location>
</feature>
<keyword evidence="2 4" id="KW-0863">Zinc-finger</keyword>
<feature type="region of interest" description="Disordered" evidence="6">
    <location>
        <begin position="102"/>
        <end position="130"/>
    </location>
</feature>
<name>A0ABN8NZ21_9CNID</name>
<dbReference type="CDD" id="cd16449">
    <property type="entry name" value="RING-HC"/>
    <property type="match status" value="1"/>
</dbReference>
<keyword evidence="3" id="KW-0862">Zinc</keyword>
<dbReference type="SUPFAM" id="SSF82185">
    <property type="entry name" value="Histone H3 K4-specific methyltransferase SET7/9 N-terminal domain"/>
    <property type="match status" value="2"/>
</dbReference>
<dbReference type="Pfam" id="PF02493">
    <property type="entry name" value="MORN"/>
    <property type="match status" value="3"/>
</dbReference>
<dbReference type="InterPro" id="IPR001841">
    <property type="entry name" value="Znf_RING"/>
</dbReference>
<dbReference type="SMART" id="SM00184">
    <property type="entry name" value="RING"/>
    <property type="match status" value="1"/>
</dbReference>
<keyword evidence="1" id="KW-0677">Repeat</keyword>
<dbReference type="Gene3D" id="2.20.110.10">
    <property type="entry name" value="Histone H3 K4-specific methyltransferase SET7/9 N-terminal domain"/>
    <property type="match status" value="1"/>
</dbReference>
<keyword evidence="9" id="KW-1185">Reference proteome</keyword>
<dbReference type="SMART" id="SM00698">
    <property type="entry name" value="MORN"/>
    <property type="match status" value="3"/>
</dbReference>
<dbReference type="PROSITE" id="PS50089">
    <property type="entry name" value="ZF_RING_2"/>
    <property type="match status" value="1"/>
</dbReference>
<evidence type="ECO:0000256" key="2">
    <source>
        <dbReference type="ARBA" id="ARBA00022771"/>
    </source>
</evidence>
<gene>
    <name evidence="8" type="ORF">PLOB_00032386</name>
</gene>
<evidence type="ECO:0000256" key="6">
    <source>
        <dbReference type="SAM" id="MobiDB-lite"/>
    </source>
</evidence>
<evidence type="ECO:0000256" key="4">
    <source>
        <dbReference type="PROSITE-ProRule" id="PRU00175"/>
    </source>
</evidence>
<dbReference type="Pfam" id="PF13920">
    <property type="entry name" value="zf-C3HC4_3"/>
    <property type="match status" value="1"/>
</dbReference>
<feature type="compositionally biased region" description="Polar residues" evidence="6">
    <location>
        <begin position="180"/>
        <end position="191"/>
    </location>
</feature>
<comment type="caution">
    <text evidence="8">The sequence shown here is derived from an EMBL/GenBank/DDBJ whole genome shotgun (WGS) entry which is preliminary data.</text>
</comment>
<accession>A0ABN8NZ21</accession>
<evidence type="ECO:0000313" key="9">
    <source>
        <dbReference type="Proteomes" id="UP001159405"/>
    </source>
</evidence>
<dbReference type="InterPro" id="IPR003409">
    <property type="entry name" value="MORN"/>
</dbReference>
<protein>
    <recommendedName>
        <fullName evidence="7">RING-type domain-containing protein</fullName>
    </recommendedName>
</protein>
<proteinExistence type="predicted"/>
<dbReference type="PANTHER" id="PTHR43215:SF14">
    <property type="entry name" value="RADIAL SPOKE HEAD 1 HOMOLOG"/>
    <property type="match status" value="1"/>
</dbReference>
<feature type="domain" description="RING-type" evidence="7">
    <location>
        <begin position="569"/>
        <end position="610"/>
    </location>
</feature>
<evidence type="ECO:0000259" key="7">
    <source>
        <dbReference type="PROSITE" id="PS50089"/>
    </source>
</evidence>
<feature type="coiled-coil region" evidence="5">
    <location>
        <begin position="532"/>
        <end position="566"/>
    </location>
</feature>
<evidence type="ECO:0000256" key="3">
    <source>
        <dbReference type="ARBA" id="ARBA00022833"/>
    </source>
</evidence>